<dbReference type="AlphaFoldDB" id="A0A1W5ZTW1"/>
<evidence type="ECO:0000313" key="3">
    <source>
        <dbReference type="Proteomes" id="UP000192527"/>
    </source>
</evidence>
<keyword evidence="1" id="KW-0472">Membrane</keyword>
<sequence>MKEFMKSCLSLNEYRISALIIGYFITLLTTMYQYIQTGTVDQNVQNILLTFIYIVGGIQVSNHIKEYAMTKSNNETIKSQESSSSENK</sequence>
<evidence type="ECO:0000313" key="2">
    <source>
        <dbReference type="EMBL" id="ARI76697.1"/>
    </source>
</evidence>
<dbReference type="RefSeq" id="WP_085029174.1">
    <property type="nucleotide sequence ID" value="NZ_CP020772.1"/>
</dbReference>
<evidence type="ECO:0000256" key="1">
    <source>
        <dbReference type="SAM" id="Phobius"/>
    </source>
</evidence>
<dbReference type="OrthoDB" id="2971458at2"/>
<proteinExistence type="predicted"/>
<protein>
    <submittedName>
        <fullName evidence="2">Uncharacterized protein</fullName>
    </submittedName>
</protein>
<gene>
    <name evidence="2" type="ORF">HM131_07505</name>
</gene>
<dbReference type="KEGG" id="hmn:HM131_07505"/>
<dbReference type="EMBL" id="CP020772">
    <property type="protein sequence ID" value="ARI76697.1"/>
    <property type="molecule type" value="Genomic_DNA"/>
</dbReference>
<accession>A0A1W5ZTW1</accession>
<keyword evidence="1" id="KW-0812">Transmembrane</keyword>
<dbReference type="Proteomes" id="UP000192527">
    <property type="component" value="Chromosome"/>
</dbReference>
<reference evidence="2 3" key="1">
    <citation type="submission" date="2017-04" db="EMBL/GenBank/DDBJ databases">
        <title>The whole genome sequencing and assembly of Halobacillus mangrovi strain.</title>
        <authorList>
            <person name="Lee S.-J."/>
            <person name="Park M.-K."/>
            <person name="Kim J.-Y."/>
            <person name="Lee Y.-J."/>
            <person name="Yi H."/>
            <person name="Bahn Y.-S."/>
            <person name="Kim J.F."/>
            <person name="Lee D.-W."/>
        </authorList>
    </citation>
    <scope>NUCLEOTIDE SEQUENCE [LARGE SCALE GENOMIC DNA]</scope>
    <source>
        <strain evidence="2 3">KTB 131</strain>
    </source>
</reference>
<feature type="transmembrane region" description="Helical" evidence="1">
    <location>
        <begin position="16"/>
        <end position="35"/>
    </location>
</feature>
<keyword evidence="1" id="KW-1133">Transmembrane helix</keyword>
<organism evidence="2 3">
    <name type="scientific">Halobacillus mangrovi</name>
    <dbReference type="NCBI Taxonomy" id="402384"/>
    <lineage>
        <taxon>Bacteria</taxon>
        <taxon>Bacillati</taxon>
        <taxon>Bacillota</taxon>
        <taxon>Bacilli</taxon>
        <taxon>Bacillales</taxon>
        <taxon>Bacillaceae</taxon>
        <taxon>Halobacillus</taxon>
    </lineage>
</organism>
<name>A0A1W5ZTW1_9BACI</name>
<feature type="transmembrane region" description="Helical" evidence="1">
    <location>
        <begin position="47"/>
        <end position="64"/>
    </location>
</feature>
<keyword evidence="3" id="KW-1185">Reference proteome</keyword>